<protein>
    <submittedName>
        <fullName evidence="1">Uncharacterized protein</fullName>
    </submittedName>
</protein>
<dbReference type="AlphaFoldDB" id="A0A2I0H1J6"/>
<proteinExistence type="predicted"/>
<dbReference type="Proteomes" id="UP000233551">
    <property type="component" value="Unassembled WGS sequence"/>
</dbReference>
<organism evidence="1 2">
    <name type="scientific">Punica granatum</name>
    <name type="common">Pomegranate</name>
    <dbReference type="NCBI Taxonomy" id="22663"/>
    <lineage>
        <taxon>Eukaryota</taxon>
        <taxon>Viridiplantae</taxon>
        <taxon>Streptophyta</taxon>
        <taxon>Embryophyta</taxon>
        <taxon>Tracheophyta</taxon>
        <taxon>Spermatophyta</taxon>
        <taxon>Magnoliopsida</taxon>
        <taxon>eudicotyledons</taxon>
        <taxon>Gunneridae</taxon>
        <taxon>Pentapetalae</taxon>
        <taxon>rosids</taxon>
        <taxon>malvids</taxon>
        <taxon>Myrtales</taxon>
        <taxon>Lythraceae</taxon>
        <taxon>Punica</taxon>
    </lineage>
</organism>
<evidence type="ECO:0000313" key="1">
    <source>
        <dbReference type="EMBL" id="PKH89613.1"/>
    </source>
</evidence>
<sequence length="71" mass="7898">MRRSGAETKVGGLPVTTMGFKPPIALLIVLSTKEEEEEEVSRSLRGWWKEGCGAGNKFRQREAMEWLSSSA</sequence>
<gene>
    <name evidence="1" type="ORF">CRG98_049942</name>
</gene>
<keyword evidence="2" id="KW-1185">Reference proteome</keyword>
<accession>A0A2I0H1J6</accession>
<dbReference type="EMBL" id="PGOL01043853">
    <property type="protein sequence ID" value="PKH89613.1"/>
    <property type="molecule type" value="Genomic_DNA"/>
</dbReference>
<evidence type="ECO:0000313" key="2">
    <source>
        <dbReference type="Proteomes" id="UP000233551"/>
    </source>
</evidence>
<name>A0A2I0H1J6_PUNGR</name>
<comment type="caution">
    <text evidence="1">The sequence shown here is derived from an EMBL/GenBank/DDBJ whole genome shotgun (WGS) entry which is preliminary data.</text>
</comment>
<reference evidence="1 2" key="1">
    <citation type="submission" date="2017-11" db="EMBL/GenBank/DDBJ databases">
        <title>De-novo sequencing of pomegranate (Punica granatum L.) genome.</title>
        <authorList>
            <person name="Akparov Z."/>
            <person name="Amiraslanov A."/>
            <person name="Hajiyeva S."/>
            <person name="Abbasov M."/>
            <person name="Kaur K."/>
            <person name="Hamwieh A."/>
            <person name="Solovyev V."/>
            <person name="Salamov A."/>
            <person name="Braich B."/>
            <person name="Kosarev P."/>
            <person name="Mahmoud A."/>
            <person name="Hajiyev E."/>
            <person name="Babayeva S."/>
            <person name="Izzatullayeva V."/>
            <person name="Mammadov A."/>
            <person name="Mammadov A."/>
            <person name="Sharifova S."/>
            <person name="Ojaghi J."/>
            <person name="Eynullazada K."/>
            <person name="Bayramov B."/>
            <person name="Abdulazimova A."/>
            <person name="Shahmuradov I."/>
        </authorList>
    </citation>
    <scope>NUCLEOTIDE SEQUENCE [LARGE SCALE GENOMIC DNA]</scope>
    <source>
        <strain evidence="2">cv. AG2017</strain>
        <tissue evidence="1">Leaf</tissue>
    </source>
</reference>